<dbReference type="InterPro" id="IPR027417">
    <property type="entry name" value="P-loop_NTPase"/>
</dbReference>
<proteinExistence type="predicted"/>
<protein>
    <submittedName>
        <fullName evidence="1">Kinase</fullName>
    </submittedName>
</protein>
<comment type="caution">
    <text evidence="1">The sequence shown here is derived from an EMBL/GenBank/DDBJ whole genome shotgun (WGS) entry which is preliminary data.</text>
</comment>
<organism evidence="1 2">
    <name type="scientific">Nocardia nova</name>
    <dbReference type="NCBI Taxonomy" id="37330"/>
    <lineage>
        <taxon>Bacteria</taxon>
        <taxon>Bacillati</taxon>
        <taxon>Actinomycetota</taxon>
        <taxon>Actinomycetes</taxon>
        <taxon>Mycobacteriales</taxon>
        <taxon>Nocardiaceae</taxon>
        <taxon>Nocardia</taxon>
    </lineage>
</organism>
<dbReference type="Proteomes" id="UP000239874">
    <property type="component" value="Unassembled WGS sequence"/>
</dbReference>
<dbReference type="EMBL" id="PSZC01000001">
    <property type="protein sequence ID" value="PPJ39968.1"/>
    <property type="molecule type" value="Genomic_DNA"/>
</dbReference>
<dbReference type="Gene3D" id="3.40.50.300">
    <property type="entry name" value="P-loop containing nucleotide triphosphate hydrolases"/>
    <property type="match status" value="1"/>
</dbReference>
<gene>
    <name evidence="1" type="ORF">C5E45_02385</name>
</gene>
<accession>A0A2S6AXN3</accession>
<evidence type="ECO:0000313" key="2">
    <source>
        <dbReference type="Proteomes" id="UP000239874"/>
    </source>
</evidence>
<dbReference type="GO" id="GO:0016301">
    <property type="term" value="F:kinase activity"/>
    <property type="evidence" value="ECO:0007669"/>
    <property type="project" value="UniProtKB-KW"/>
</dbReference>
<dbReference type="AlphaFoldDB" id="A0A2S6AXN3"/>
<reference evidence="1 2" key="1">
    <citation type="submission" date="2018-02" db="EMBL/GenBank/DDBJ databases">
        <title>8 Nocardia nova and 1 Nocardia cyriacigeorgica strain used for evolution to TMP-SMX.</title>
        <authorList>
            <person name="Mehta H."/>
            <person name="Weng J."/>
            <person name="Shamoo Y."/>
        </authorList>
    </citation>
    <scope>NUCLEOTIDE SEQUENCE [LARGE SCALE GENOMIC DNA]</scope>
    <source>
        <strain evidence="1 2">MDA3139</strain>
    </source>
</reference>
<name>A0A2S6AXN3_9NOCA</name>
<dbReference type="SUPFAM" id="SSF52540">
    <property type="entry name" value="P-loop containing nucleoside triphosphate hydrolases"/>
    <property type="match status" value="1"/>
</dbReference>
<keyword evidence="1" id="KW-0808">Transferase</keyword>
<dbReference type="RefSeq" id="WP_104379644.1">
    <property type="nucleotide sequence ID" value="NZ_PSZC01000001.1"/>
</dbReference>
<keyword evidence="1" id="KW-0418">Kinase</keyword>
<evidence type="ECO:0000313" key="1">
    <source>
        <dbReference type="EMBL" id="PPJ39968.1"/>
    </source>
</evidence>
<sequence>MTVGVILYGPPAAGKDTVTTALTDEDGRFRLFERLKSGQGRTAGYRMTSEEHLESLARAGEIVWENSRYGARYVIDRPGLQELVASGRIPVVHAGQPEVIPAVRAAVPGTWIVVQLSTSREVARQRILERATGDTAARLAAWDATPRLLSSNLDIDTGRTSPEQAARLIRSLIGR</sequence>